<feature type="transmembrane region" description="Helical" evidence="1">
    <location>
        <begin position="133"/>
        <end position="154"/>
    </location>
</feature>
<dbReference type="InterPro" id="IPR036259">
    <property type="entry name" value="MFS_trans_sf"/>
</dbReference>
<name>A0A371NUM9_9MICO</name>
<feature type="transmembrane region" description="Helical" evidence="1">
    <location>
        <begin position="297"/>
        <end position="323"/>
    </location>
</feature>
<sequence length="392" mass="39614">MSSRSEDPRAARAIALGAALLVGINLRPAITSLSALLDHVSTLFRLGDAGTGVLATLPIVAFGVTAPLGPMLARRIGTARALLVAMVVLAVALALRVTEGWMLVPGTFIAGAAIMMGATLIPPFLKSLGASGLWVGLSTMSFGVGAALGAGLSVPLEHILGGTAQALASWAVLAVVAAAALLFVGRGTGVAEQHRPRIAITRDNRMTVLIMTAVFSLQSLLYFAVTTWLPLMLAERGTDPATAGWLLGWFSLIGLIPSLLAPVIARRRGTLSWFGPGLGLAMAGGFAWFGLSSGMDTAVVSCLGIVQNAGFGLAMGLLVSLAADAPSAGILSAIAQGVGYAVAGVGSLLLGLLHDATGGWTASILAMAGLAVALSACTALVIRRRPVSLIAA</sequence>
<keyword evidence="1" id="KW-0472">Membrane</keyword>
<feature type="transmembrane region" description="Helical" evidence="1">
    <location>
        <begin position="52"/>
        <end position="72"/>
    </location>
</feature>
<organism evidence="2 3">
    <name type="scientific">Microbacterium bovistercoris</name>
    <dbReference type="NCBI Taxonomy" id="2293570"/>
    <lineage>
        <taxon>Bacteria</taxon>
        <taxon>Bacillati</taxon>
        <taxon>Actinomycetota</taxon>
        <taxon>Actinomycetes</taxon>
        <taxon>Micrococcales</taxon>
        <taxon>Microbacteriaceae</taxon>
        <taxon>Microbacterium</taxon>
    </lineage>
</organism>
<feature type="transmembrane region" description="Helical" evidence="1">
    <location>
        <begin position="330"/>
        <end position="353"/>
    </location>
</feature>
<feature type="transmembrane region" description="Helical" evidence="1">
    <location>
        <begin position="271"/>
        <end position="291"/>
    </location>
</feature>
<feature type="transmembrane region" description="Helical" evidence="1">
    <location>
        <begin position="101"/>
        <end position="121"/>
    </location>
</feature>
<dbReference type="GO" id="GO:0022857">
    <property type="term" value="F:transmembrane transporter activity"/>
    <property type="evidence" value="ECO:0007669"/>
    <property type="project" value="InterPro"/>
</dbReference>
<keyword evidence="1" id="KW-0812">Transmembrane</keyword>
<dbReference type="PANTHER" id="PTHR23523">
    <property type="match status" value="1"/>
</dbReference>
<reference evidence="2 3" key="1">
    <citation type="submission" date="2018-08" db="EMBL/GenBank/DDBJ databases">
        <title>Isolation, diversity and antifungal activity of Actinobacteria from cow dung.</title>
        <authorList>
            <person name="Ling L."/>
        </authorList>
    </citation>
    <scope>NUCLEOTIDE SEQUENCE [LARGE SCALE GENOMIC DNA]</scope>
    <source>
        <strain evidence="2 3">NEAU-LLE</strain>
    </source>
</reference>
<keyword evidence="1" id="KW-1133">Transmembrane helix</keyword>
<feature type="transmembrane region" description="Helical" evidence="1">
    <location>
        <begin position="245"/>
        <end position="264"/>
    </location>
</feature>
<feature type="transmembrane region" description="Helical" evidence="1">
    <location>
        <begin position="359"/>
        <end position="382"/>
    </location>
</feature>
<dbReference type="Proteomes" id="UP000262172">
    <property type="component" value="Unassembled WGS sequence"/>
</dbReference>
<dbReference type="Pfam" id="PF07690">
    <property type="entry name" value="MFS_1"/>
    <property type="match status" value="1"/>
</dbReference>
<dbReference type="RefSeq" id="WP_116241714.1">
    <property type="nucleotide sequence ID" value="NZ_QUAB01000038.1"/>
</dbReference>
<feature type="transmembrane region" description="Helical" evidence="1">
    <location>
        <begin position="166"/>
        <end position="185"/>
    </location>
</feature>
<proteinExistence type="predicted"/>
<feature type="transmembrane region" description="Helical" evidence="1">
    <location>
        <begin position="206"/>
        <end position="225"/>
    </location>
</feature>
<dbReference type="EMBL" id="QUAB01000038">
    <property type="protein sequence ID" value="REJ06116.1"/>
    <property type="molecule type" value="Genomic_DNA"/>
</dbReference>
<dbReference type="InterPro" id="IPR011701">
    <property type="entry name" value="MFS"/>
</dbReference>
<comment type="caution">
    <text evidence="2">The sequence shown here is derived from an EMBL/GenBank/DDBJ whole genome shotgun (WGS) entry which is preliminary data.</text>
</comment>
<evidence type="ECO:0000313" key="3">
    <source>
        <dbReference type="Proteomes" id="UP000262172"/>
    </source>
</evidence>
<dbReference type="PANTHER" id="PTHR23523:SF2">
    <property type="entry name" value="2-NITROIMIDAZOLE TRANSPORTER"/>
    <property type="match status" value="1"/>
</dbReference>
<dbReference type="Gene3D" id="1.20.1250.20">
    <property type="entry name" value="MFS general substrate transporter like domains"/>
    <property type="match status" value="2"/>
</dbReference>
<evidence type="ECO:0000256" key="1">
    <source>
        <dbReference type="SAM" id="Phobius"/>
    </source>
</evidence>
<gene>
    <name evidence="2" type="ORF">DY023_07445</name>
</gene>
<dbReference type="SUPFAM" id="SSF103473">
    <property type="entry name" value="MFS general substrate transporter"/>
    <property type="match status" value="1"/>
</dbReference>
<dbReference type="OrthoDB" id="5317164at2"/>
<evidence type="ECO:0000313" key="2">
    <source>
        <dbReference type="EMBL" id="REJ06116.1"/>
    </source>
</evidence>
<keyword evidence="3" id="KW-1185">Reference proteome</keyword>
<dbReference type="AlphaFoldDB" id="A0A371NUM9"/>
<feature type="transmembrane region" description="Helical" evidence="1">
    <location>
        <begin position="79"/>
        <end position="95"/>
    </location>
</feature>
<dbReference type="InterPro" id="IPR052524">
    <property type="entry name" value="MFS_Cyanate_Porter"/>
</dbReference>
<accession>A0A371NUM9</accession>
<protein>
    <submittedName>
        <fullName evidence="2">MFS transporter</fullName>
    </submittedName>
</protein>